<dbReference type="AlphaFoldDB" id="A0AA86TRU8"/>
<evidence type="ECO:0000256" key="3">
    <source>
        <dbReference type="ARBA" id="ARBA00037882"/>
    </source>
</evidence>
<proteinExistence type="predicted"/>
<organism evidence="6">
    <name type="scientific">Hexamita inflata</name>
    <dbReference type="NCBI Taxonomy" id="28002"/>
    <lineage>
        <taxon>Eukaryota</taxon>
        <taxon>Metamonada</taxon>
        <taxon>Diplomonadida</taxon>
        <taxon>Hexamitidae</taxon>
        <taxon>Hexamitinae</taxon>
        <taxon>Hexamita</taxon>
    </lineage>
</organism>
<dbReference type="PANTHER" id="PTHR23150:SF26">
    <property type="entry name" value="GENERIC METHYLTRANSFERASE"/>
    <property type="match status" value="1"/>
</dbReference>
<dbReference type="GO" id="GO:0120147">
    <property type="term" value="F:formylglycine-generating oxidase activity"/>
    <property type="evidence" value="ECO:0007669"/>
    <property type="project" value="TreeGrafter"/>
</dbReference>
<dbReference type="InterPro" id="IPR042095">
    <property type="entry name" value="SUMF_sf"/>
</dbReference>
<keyword evidence="8" id="KW-1185">Reference proteome</keyword>
<dbReference type="SUPFAM" id="SSF56436">
    <property type="entry name" value="C-type lectin-like"/>
    <property type="match status" value="1"/>
</dbReference>
<dbReference type="EMBL" id="CATOUU010000370">
    <property type="protein sequence ID" value="CAI9926739.1"/>
    <property type="molecule type" value="Genomic_DNA"/>
</dbReference>
<feature type="domain" description="DinB-like" evidence="5">
    <location>
        <begin position="28"/>
        <end position="160"/>
    </location>
</feature>
<evidence type="ECO:0000259" key="4">
    <source>
        <dbReference type="Pfam" id="PF03781"/>
    </source>
</evidence>
<comment type="caution">
    <text evidence="6">The sequence shown here is derived from an EMBL/GenBank/DDBJ whole genome shotgun (WGS) entry which is preliminary data.</text>
</comment>
<evidence type="ECO:0000256" key="2">
    <source>
        <dbReference type="ARBA" id="ARBA00023004"/>
    </source>
</evidence>
<dbReference type="Pfam" id="PF03781">
    <property type="entry name" value="FGE-sulfatase"/>
    <property type="match status" value="2"/>
</dbReference>
<dbReference type="NCBIfam" id="TIGR04344">
    <property type="entry name" value="ovoA_Nterm"/>
    <property type="match status" value="1"/>
</dbReference>
<feature type="domain" description="Sulfatase-modifying factor enzyme-like" evidence="4">
    <location>
        <begin position="195"/>
        <end position="335"/>
    </location>
</feature>
<comment type="pathway">
    <text evidence="3">Amino-acid biosynthesis; ergothioneine biosynthesis.</text>
</comment>
<dbReference type="InterPro" id="IPR016187">
    <property type="entry name" value="CTDL_fold"/>
</dbReference>
<dbReference type="PANTHER" id="PTHR23150">
    <property type="entry name" value="SULFATASE MODIFYING FACTOR 1, 2"/>
    <property type="match status" value="1"/>
</dbReference>
<reference evidence="7 8" key="2">
    <citation type="submission" date="2024-07" db="EMBL/GenBank/DDBJ databases">
        <authorList>
            <person name="Akdeniz Z."/>
        </authorList>
    </citation>
    <scope>NUCLEOTIDE SEQUENCE [LARGE SCALE GENOMIC DNA]</scope>
</reference>
<evidence type="ECO:0000256" key="1">
    <source>
        <dbReference type="ARBA" id="ARBA00023002"/>
    </source>
</evidence>
<dbReference type="Gene3D" id="3.90.1580.10">
    <property type="entry name" value="paralog of FGE (formylglycine-generating enzyme)"/>
    <property type="match status" value="1"/>
</dbReference>
<dbReference type="FunFam" id="3.90.1580.10:FF:000006">
    <property type="entry name" value="Generic methyltransferase, putative"/>
    <property type="match status" value="1"/>
</dbReference>
<dbReference type="Pfam" id="PF12867">
    <property type="entry name" value="DinB_2"/>
    <property type="match status" value="1"/>
</dbReference>
<dbReference type="EMBL" id="CAXDID020000446">
    <property type="protein sequence ID" value="CAL6092668.1"/>
    <property type="molecule type" value="Genomic_DNA"/>
</dbReference>
<feature type="domain" description="Sulfatase-modifying factor enzyme-like" evidence="4">
    <location>
        <begin position="347"/>
        <end position="428"/>
    </location>
</feature>
<name>A0AA86TRU8_9EUKA</name>
<dbReference type="InterPro" id="IPR027577">
    <property type="entry name" value="OvoA_Nterm"/>
</dbReference>
<evidence type="ECO:0000259" key="5">
    <source>
        <dbReference type="Pfam" id="PF12867"/>
    </source>
</evidence>
<gene>
    <name evidence="6" type="ORF">HINF_LOCUS14384</name>
    <name evidence="7" type="ORF">HINF_LOCUS66376</name>
</gene>
<evidence type="ECO:0000313" key="7">
    <source>
        <dbReference type="EMBL" id="CAL6092668.1"/>
    </source>
</evidence>
<dbReference type="InterPro" id="IPR024775">
    <property type="entry name" value="DinB-like"/>
</dbReference>
<dbReference type="InterPro" id="IPR005532">
    <property type="entry name" value="SUMF_dom"/>
</dbReference>
<dbReference type="Proteomes" id="UP001642409">
    <property type="component" value="Unassembled WGS sequence"/>
</dbReference>
<keyword evidence="1" id="KW-0560">Oxidoreductase</keyword>
<evidence type="ECO:0000313" key="8">
    <source>
        <dbReference type="Proteomes" id="UP001642409"/>
    </source>
</evidence>
<keyword evidence="2" id="KW-0408">Iron</keyword>
<dbReference type="InterPro" id="IPR051043">
    <property type="entry name" value="Sulfatase_Mod_Factor_Kinase"/>
</dbReference>
<accession>A0AA86TRU8</accession>
<evidence type="ECO:0000313" key="6">
    <source>
        <dbReference type="EMBL" id="CAI9926739.1"/>
    </source>
</evidence>
<protein>
    <submittedName>
        <fullName evidence="6">Partial</fullName>
    </submittedName>
</protein>
<sequence>MNNLRSVLLTGENPEKKRAEILESFNDGWAIYERIYEQLPTDDSWYKKPIPIRHPLIFYYGHTAAFFVNKLNISKFSDKRIDPKTERMVAIGVDEMSWDDLNEAHYDWPTVAKMHEFRQLCKALVLEFISTMPIKLPITQEDPAWIILMGIEHQHIHLETSSVLIRQQKLELVKKVFDDCPNKRTEFQDVPKNKLIKVAAQDVHLGKKDATYGWDNEYGTESVALKEFHASEMKVSNAEYLEFVLAYGYSQEKYWTEEGWKWVQWVKTDKPTFWVGDLQDFPNMKLRTAAEEVEMPWDWPVEVNYLEAKAFCNYKSETDGKKTRLITEPEWQAIAKDAKPDTNICLKYFSTCPVDQFKQGDFYDVYGNVWQWTETFFHPLEGFKVHPAYHDFSTPCFDEKHNIMTGGSWVSCGNEAIQSARYAFRRHFFQFCGIRYVQEE</sequence>
<reference evidence="6" key="1">
    <citation type="submission" date="2023-06" db="EMBL/GenBank/DDBJ databases">
        <authorList>
            <person name="Kurt Z."/>
        </authorList>
    </citation>
    <scope>NUCLEOTIDE SEQUENCE</scope>
</reference>